<dbReference type="EMBL" id="MU575040">
    <property type="protein sequence ID" value="KAI5609712.1"/>
    <property type="molecule type" value="Genomic_DNA"/>
</dbReference>
<name>A0AAD5A5V8_SILAS</name>
<dbReference type="PANTHER" id="PTHR23227:SF83">
    <property type="entry name" value="ENDONUCLEASE_EXONUCLEASE_PHOSPHATASE DOMAIN-CONTAINING PROTEIN"/>
    <property type="match status" value="1"/>
</dbReference>
<sequence>MEGRIVGDGKSRDTQRQKDFGALVLNLHEVMVMAGDFNGHVGEGNRGDEEVMGRYGLKERNVEGQMVVDFVKRMEMAVVNTYLKKKEDHKVTYKSGGRCTQVDYVLCRRYNLKEIGDCKVLAGDSVARQHRMVVCRMILEVKKKRTSVRTERRIRWWKLKEKNCSVRFSDNGQEVRQKSLWTMMFADDIVICGESREQVERSLESWRCLIINQALTHSVSVTKIFFIQ</sequence>
<evidence type="ECO:0008006" key="3">
    <source>
        <dbReference type="Google" id="ProtNLM"/>
    </source>
</evidence>
<dbReference type="AlphaFoldDB" id="A0AAD5A5V8"/>
<reference evidence="1" key="1">
    <citation type="submission" date="2018-07" db="EMBL/GenBank/DDBJ databases">
        <title>Comparative genomics of catfishes provides insights into carnivory and benthic adaptation.</title>
        <authorList>
            <person name="Zhang Y."/>
            <person name="Wang D."/>
            <person name="Peng Z."/>
            <person name="Zheng S."/>
            <person name="Shao F."/>
            <person name="Tao W."/>
        </authorList>
    </citation>
    <scope>NUCLEOTIDE SEQUENCE</scope>
    <source>
        <strain evidence="1">Chongqing</strain>
    </source>
</reference>
<gene>
    <name evidence="1" type="ORF">C0J50_5692</name>
</gene>
<protein>
    <recommendedName>
        <fullName evidence="3">Craniofacial development protein 2-like</fullName>
    </recommendedName>
</protein>
<dbReference type="InterPro" id="IPR036691">
    <property type="entry name" value="Endo/exonu/phosph_ase_sf"/>
</dbReference>
<dbReference type="Gene3D" id="3.60.10.10">
    <property type="entry name" value="Endonuclease/exonuclease/phosphatase"/>
    <property type="match status" value="1"/>
</dbReference>
<dbReference type="PANTHER" id="PTHR23227">
    <property type="entry name" value="BUCENTAUR RELATED"/>
    <property type="match status" value="1"/>
</dbReference>
<keyword evidence="2" id="KW-1185">Reference proteome</keyword>
<evidence type="ECO:0000313" key="2">
    <source>
        <dbReference type="Proteomes" id="UP001205998"/>
    </source>
</evidence>
<comment type="caution">
    <text evidence="1">The sequence shown here is derived from an EMBL/GenBank/DDBJ whole genome shotgun (WGS) entry which is preliminary data.</text>
</comment>
<dbReference type="InterPro" id="IPR027124">
    <property type="entry name" value="Swc5/CFDP1/2"/>
</dbReference>
<dbReference type="Proteomes" id="UP001205998">
    <property type="component" value="Unassembled WGS sequence"/>
</dbReference>
<proteinExistence type="predicted"/>
<organism evidence="1 2">
    <name type="scientific">Silurus asotus</name>
    <name type="common">Amur catfish</name>
    <name type="synonym">Parasilurus asotus</name>
    <dbReference type="NCBI Taxonomy" id="30991"/>
    <lineage>
        <taxon>Eukaryota</taxon>
        <taxon>Metazoa</taxon>
        <taxon>Chordata</taxon>
        <taxon>Craniata</taxon>
        <taxon>Vertebrata</taxon>
        <taxon>Euteleostomi</taxon>
        <taxon>Actinopterygii</taxon>
        <taxon>Neopterygii</taxon>
        <taxon>Teleostei</taxon>
        <taxon>Ostariophysi</taxon>
        <taxon>Siluriformes</taxon>
        <taxon>Siluridae</taxon>
        <taxon>Silurus</taxon>
    </lineage>
</organism>
<evidence type="ECO:0000313" key="1">
    <source>
        <dbReference type="EMBL" id="KAI5609712.1"/>
    </source>
</evidence>
<accession>A0AAD5A5V8</accession>